<proteinExistence type="predicted"/>
<dbReference type="Proteomes" id="UP000308600">
    <property type="component" value="Unassembled WGS sequence"/>
</dbReference>
<evidence type="ECO:0000313" key="2">
    <source>
        <dbReference type="Proteomes" id="UP000308600"/>
    </source>
</evidence>
<evidence type="ECO:0000313" key="1">
    <source>
        <dbReference type="EMBL" id="TFK58776.1"/>
    </source>
</evidence>
<keyword evidence="2" id="KW-1185">Reference proteome</keyword>
<sequence>MAALHESDLSPNSGFPNVQRDELQHHFEQVSSEAARLQVELAALTAQHAKFVKAALFYQAALAPWKQLPNEVLQRIFSFTKAEEPPTCVPFSKTTAPMQLTQVCSRWRGVALATPALWQDLKWVYLSHDKYAGKEILPFVQGWVS</sequence>
<reference evidence="1 2" key="1">
    <citation type="journal article" date="2019" name="Nat. Ecol. Evol.">
        <title>Megaphylogeny resolves global patterns of mushroom evolution.</title>
        <authorList>
            <person name="Varga T."/>
            <person name="Krizsan K."/>
            <person name="Foldi C."/>
            <person name="Dima B."/>
            <person name="Sanchez-Garcia M."/>
            <person name="Sanchez-Ramirez S."/>
            <person name="Szollosi G.J."/>
            <person name="Szarkandi J.G."/>
            <person name="Papp V."/>
            <person name="Albert L."/>
            <person name="Andreopoulos W."/>
            <person name="Angelini C."/>
            <person name="Antonin V."/>
            <person name="Barry K.W."/>
            <person name="Bougher N.L."/>
            <person name="Buchanan P."/>
            <person name="Buyck B."/>
            <person name="Bense V."/>
            <person name="Catcheside P."/>
            <person name="Chovatia M."/>
            <person name="Cooper J."/>
            <person name="Damon W."/>
            <person name="Desjardin D."/>
            <person name="Finy P."/>
            <person name="Geml J."/>
            <person name="Haridas S."/>
            <person name="Hughes K."/>
            <person name="Justo A."/>
            <person name="Karasinski D."/>
            <person name="Kautmanova I."/>
            <person name="Kiss B."/>
            <person name="Kocsube S."/>
            <person name="Kotiranta H."/>
            <person name="LaButti K.M."/>
            <person name="Lechner B.E."/>
            <person name="Liimatainen K."/>
            <person name="Lipzen A."/>
            <person name="Lukacs Z."/>
            <person name="Mihaltcheva S."/>
            <person name="Morgado L.N."/>
            <person name="Niskanen T."/>
            <person name="Noordeloos M.E."/>
            <person name="Ohm R.A."/>
            <person name="Ortiz-Santana B."/>
            <person name="Ovrebo C."/>
            <person name="Racz N."/>
            <person name="Riley R."/>
            <person name="Savchenko A."/>
            <person name="Shiryaev A."/>
            <person name="Soop K."/>
            <person name="Spirin V."/>
            <person name="Szebenyi C."/>
            <person name="Tomsovsky M."/>
            <person name="Tulloss R.E."/>
            <person name="Uehling J."/>
            <person name="Grigoriev I.V."/>
            <person name="Vagvolgyi C."/>
            <person name="Papp T."/>
            <person name="Martin F.M."/>
            <person name="Miettinen O."/>
            <person name="Hibbett D.S."/>
            <person name="Nagy L.G."/>
        </authorList>
    </citation>
    <scope>NUCLEOTIDE SEQUENCE [LARGE SCALE GENOMIC DNA]</scope>
    <source>
        <strain evidence="1 2">NL-1719</strain>
    </source>
</reference>
<dbReference type="EMBL" id="ML209200">
    <property type="protein sequence ID" value="TFK58776.1"/>
    <property type="molecule type" value="Genomic_DNA"/>
</dbReference>
<name>A0ACD2ZZD0_9AGAR</name>
<protein>
    <submittedName>
        <fullName evidence="1">Uncharacterized protein</fullName>
    </submittedName>
</protein>
<gene>
    <name evidence="1" type="ORF">BDN72DRAFT_906423</name>
</gene>
<organism evidence="1 2">
    <name type="scientific">Pluteus cervinus</name>
    <dbReference type="NCBI Taxonomy" id="181527"/>
    <lineage>
        <taxon>Eukaryota</taxon>
        <taxon>Fungi</taxon>
        <taxon>Dikarya</taxon>
        <taxon>Basidiomycota</taxon>
        <taxon>Agaricomycotina</taxon>
        <taxon>Agaricomycetes</taxon>
        <taxon>Agaricomycetidae</taxon>
        <taxon>Agaricales</taxon>
        <taxon>Pluteineae</taxon>
        <taxon>Pluteaceae</taxon>
        <taxon>Pluteus</taxon>
    </lineage>
</organism>
<accession>A0ACD2ZZD0</accession>